<evidence type="ECO:0000313" key="1">
    <source>
        <dbReference type="EMBL" id="GAA4340439.1"/>
    </source>
</evidence>
<dbReference type="RefSeq" id="WP_345257453.1">
    <property type="nucleotide sequence ID" value="NZ_BAABGY010000014.1"/>
</dbReference>
<dbReference type="Proteomes" id="UP001501725">
    <property type="component" value="Unassembled WGS sequence"/>
</dbReference>
<accession>A0ABP8HKC2</accession>
<comment type="caution">
    <text evidence="1">The sequence shown here is derived from an EMBL/GenBank/DDBJ whole genome shotgun (WGS) entry which is preliminary data.</text>
</comment>
<evidence type="ECO:0000313" key="2">
    <source>
        <dbReference type="Proteomes" id="UP001501725"/>
    </source>
</evidence>
<keyword evidence="2" id="KW-1185">Reference proteome</keyword>
<organism evidence="1 2">
    <name type="scientific">Flaviaesturariibacter amylovorans</name>
    <dbReference type="NCBI Taxonomy" id="1084520"/>
    <lineage>
        <taxon>Bacteria</taxon>
        <taxon>Pseudomonadati</taxon>
        <taxon>Bacteroidota</taxon>
        <taxon>Chitinophagia</taxon>
        <taxon>Chitinophagales</taxon>
        <taxon>Chitinophagaceae</taxon>
        <taxon>Flaviaestuariibacter</taxon>
    </lineage>
</organism>
<reference evidence="2" key="1">
    <citation type="journal article" date="2019" name="Int. J. Syst. Evol. Microbiol.">
        <title>The Global Catalogue of Microorganisms (GCM) 10K type strain sequencing project: providing services to taxonomists for standard genome sequencing and annotation.</title>
        <authorList>
            <consortium name="The Broad Institute Genomics Platform"/>
            <consortium name="The Broad Institute Genome Sequencing Center for Infectious Disease"/>
            <person name="Wu L."/>
            <person name="Ma J."/>
        </authorList>
    </citation>
    <scope>NUCLEOTIDE SEQUENCE [LARGE SCALE GENOMIC DNA]</scope>
    <source>
        <strain evidence="2">JCM 17919</strain>
    </source>
</reference>
<protein>
    <recommendedName>
        <fullName evidence="3">Lipocalin-like domain-containing protein</fullName>
    </recommendedName>
</protein>
<dbReference type="EMBL" id="BAABGY010000014">
    <property type="protein sequence ID" value="GAA4340439.1"/>
    <property type="molecule type" value="Genomic_DNA"/>
</dbReference>
<evidence type="ECO:0008006" key="3">
    <source>
        <dbReference type="Google" id="ProtNLM"/>
    </source>
</evidence>
<name>A0ABP8HKC2_9BACT</name>
<gene>
    <name evidence="1" type="ORF">GCM10023184_38130</name>
</gene>
<proteinExistence type="predicted"/>
<sequence length="133" mass="14741">MRIATRFLGLLLCPLLFTQCKKDSIAANTEQPAALTQGQWQVTSVHGTAATGTHSTYRLRFGNDGTLTCLQDATESRGTWQWQRRVETGSLRLQLIDGRAAIALLHNEWEVKSCTPTTLTLARAGVELRFARP</sequence>